<feature type="transmembrane region" description="Helical" evidence="1">
    <location>
        <begin position="33"/>
        <end position="51"/>
    </location>
</feature>
<dbReference type="OrthoDB" id="531564at2759"/>
<reference evidence="2" key="1">
    <citation type="submission" date="2020-05" db="EMBL/GenBank/DDBJ databases">
        <title>Mycena genomes resolve the evolution of fungal bioluminescence.</title>
        <authorList>
            <person name="Tsai I.J."/>
        </authorList>
    </citation>
    <scope>NUCLEOTIDE SEQUENCE</scope>
    <source>
        <strain evidence="2">160909Yilan</strain>
    </source>
</reference>
<dbReference type="InterPro" id="IPR044980">
    <property type="entry name" value="NDUFB2_plant/fungi"/>
</dbReference>
<keyword evidence="1" id="KW-0472">Membrane</keyword>
<proteinExistence type="predicted"/>
<gene>
    <name evidence="2" type="ORF">MSAN_00041600</name>
</gene>
<dbReference type="GO" id="GO:0045271">
    <property type="term" value="C:respiratory chain complex I"/>
    <property type="evidence" value="ECO:0007669"/>
    <property type="project" value="InterPro"/>
</dbReference>
<evidence type="ECO:0000313" key="3">
    <source>
        <dbReference type="Proteomes" id="UP000623467"/>
    </source>
</evidence>
<sequence>MAGPPSYVLCGAHRWTLNPPIAPGFHPHLPGRGYTYLAKGVGAMMWFFIFYRLRQDGGKLLGHHPFLDHGAGHDAHGHGHAPDAGHH</sequence>
<name>A0A8H6ZC01_9AGAR</name>
<dbReference type="PANTHER" id="PTHR36987:SF1">
    <property type="entry name" value="NADH DEHYDROGENASE [UBIQUINONE] 1 BETA SUBCOMPLEX SUBUNIT 2"/>
    <property type="match status" value="1"/>
</dbReference>
<keyword evidence="3" id="KW-1185">Reference proteome</keyword>
<protein>
    <submittedName>
        <fullName evidence="2">Uncharacterized protein</fullName>
    </submittedName>
</protein>
<dbReference type="GO" id="GO:0005743">
    <property type="term" value="C:mitochondrial inner membrane"/>
    <property type="evidence" value="ECO:0007669"/>
    <property type="project" value="InterPro"/>
</dbReference>
<dbReference type="AlphaFoldDB" id="A0A8H6ZC01"/>
<dbReference type="EMBL" id="JACAZH010000001">
    <property type="protein sequence ID" value="KAF7376263.1"/>
    <property type="molecule type" value="Genomic_DNA"/>
</dbReference>
<comment type="caution">
    <text evidence="2">The sequence shown here is derived from an EMBL/GenBank/DDBJ whole genome shotgun (WGS) entry which is preliminary data.</text>
</comment>
<accession>A0A8H6ZC01</accession>
<dbReference type="Proteomes" id="UP000623467">
    <property type="component" value="Unassembled WGS sequence"/>
</dbReference>
<evidence type="ECO:0000313" key="2">
    <source>
        <dbReference type="EMBL" id="KAF7376263.1"/>
    </source>
</evidence>
<dbReference type="PANTHER" id="PTHR36987">
    <property type="entry name" value="NADH DEHYDROGENASE [UBIQUINONE] 1 BETA SUBCOMPLEX SUBUNIT 2-LIKE"/>
    <property type="match status" value="1"/>
</dbReference>
<organism evidence="2 3">
    <name type="scientific">Mycena sanguinolenta</name>
    <dbReference type="NCBI Taxonomy" id="230812"/>
    <lineage>
        <taxon>Eukaryota</taxon>
        <taxon>Fungi</taxon>
        <taxon>Dikarya</taxon>
        <taxon>Basidiomycota</taxon>
        <taxon>Agaricomycotina</taxon>
        <taxon>Agaricomycetes</taxon>
        <taxon>Agaricomycetidae</taxon>
        <taxon>Agaricales</taxon>
        <taxon>Marasmiineae</taxon>
        <taxon>Mycenaceae</taxon>
        <taxon>Mycena</taxon>
    </lineage>
</organism>
<evidence type="ECO:0000256" key="1">
    <source>
        <dbReference type="SAM" id="Phobius"/>
    </source>
</evidence>
<keyword evidence="1" id="KW-0812">Transmembrane</keyword>
<keyword evidence="1" id="KW-1133">Transmembrane helix</keyword>